<evidence type="ECO:0000313" key="6">
    <source>
        <dbReference type="Proteomes" id="UP000824056"/>
    </source>
</evidence>
<feature type="region of interest" description="Disordered" evidence="2">
    <location>
        <begin position="744"/>
        <end position="897"/>
    </location>
</feature>
<dbReference type="Gene3D" id="3.10.20.320">
    <property type="entry name" value="Putative peptidoglycan bound protein (lpxtg motif)"/>
    <property type="match status" value="1"/>
</dbReference>
<keyword evidence="3" id="KW-0812">Transmembrane</keyword>
<feature type="domain" description="MucBP" evidence="4">
    <location>
        <begin position="678"/>
        <end position="743"/>
    </location>
</feature>
<reference evidence="5" key="1">
    <citation type="journal article" date="2021" name="PeerJ">
        <title>Extensive microbial diversity within the chicken gut microbiome revealed by metagenomics and culture.</title>
        <authorList>
            <person name="Gilroy R."/>
            <person name="Ravi A."/>
            <person name="Getino M."/>
            <person name="Pursley I."/>
            <person name="Horton D.L."/>
            <person name="Alikhan N.F."/>
            <person name="Baker D."/>
            <person name="Gharbi K."/>
            <person name="Hall N."/>
            <person name="Watson M."/>
            <person name="Adriaenssens E.M."/>
            <person name="Foster-Nyarko E."/>
            <person name="Jarju S."/>
            <person name="Secka A."/>
            <person name="Antonio M."/>
            <person name="Oren A."/>
            <person name="Chaudhuri R.R."/>
            <person name="La Ragione R."/>
            <person name="Hildebrand F."/>
            <person name="Pallen M.J."/>
        </authorList>
    </citation>
    <scope>NUCLEOTIDE SEQUENCE</scope>
    <source>
        <strain evidence="5">1068</strain>
    </source>
</reference>
<feature type="compositionally biased region" description="Basic and acidic residues" evidence="2">
    <location>
        <begin position="870"/>
        <end position="897"/>
    </location>
</feature>
<keyword evidence="1" id="KW-0677">Repeat</keyword>
<dbReference type="AlphaFoldDB" id="A0A9D2FRJ2"/>
<dbReference type="InterPro" id="IPR009459">
    <property type="entry name" value="MucBP_dom"/>
</dbReference>
<evidence type="ECO:0000313" key="5">
    <source>
        <dbReference type="EMBL" id="HIZ65402.1"/>
    </source>
</evidence>
<sequence>NGEEYKPITMKTNMAGFDENIWTTTAEVPVYSQGENGELEKYQYTIEEEPIKSQDGDRTYATAYSQSEDGYTLYVINYLPSQLIEEDTIVIDFGLSVDIDVLSNDNILQEGLNGELAGILVQKDGDSNFKEDLTGKVTDTLSAGFGQSGEGIYGKAEILSNQGEDNTKEPVVRFTPNSMTMDSYQRIMYAVKLTGDQYVYGVVTVIPSTEIYYEDSYGAIHYTDGSYDKDKSEEELKVLTADENWKQHGIWSVVTDSNHPESQVQDTDRPGEQQVQKDVENLYGNDSHYKDCATYSNGSTHYTRVSAVNTYNNGGTSPVASFKFRGTGFDLISLTSRETGAVYIQMFKGTDNTGEVVLSHIEDTYYGYTYDEATGEWTLDEEAKDTLYQVPILKAEDLDYGDYYVEITPMYSDRYDMYDDHYYDFYLDAIRVYDPADPDDTKYQVIEDVYNTDGENHPQFTELRDILLNTANVGGEIPNGAVFVDGNGSISDIKAYESFGPKNEVYLAPGQAISFYLWTNTIPDKVQLSSKLAIGTNSQLSIASAVQEGAENDWEYYKGKTWTIQSSYDSYYEFTDNCIWEEVTDGFKKYRTKYPIVIANTMDENEVNSENKGVLSLTNLQWTGRAEQDDPEEQPDKTKALRMARASVQAELPMLMASVSPENIAAAYFFINLDNQVNIKIQYQDTEGNVLEEEQISCPKEKSYDVSQIVEDKTFEGYTQKEIQGDALKGTGDQDKLILVIYEKQSQPPAVSEPDNSAEDTGDENIPGASGPEATNPGDNPEDTGADVTEPTDIPGTSGPAEPEDNPENTETAGTGPEKNPDNSEEKTTGQDNLGSAETEKTESKDDGKTSEAEEKGAEKSGDGINQQEQKPDTKSQKTGEKTGAKEEKAGQVRTGDETPIGLLVLMMAFAAGSVALAGRKKHKIKE</sequence>
<feature type="transmembrane region" description="Helical" evidence="3">
    <location>
        <begin position="901"/>
        <end position="919"/>
    </location>
</feature>
<protein>
    <recommendedName>
        <fullName evidence="4">MucBP domain-containing protein</fullName>
    </recommendedName>
</protein>
<feature type="compositionally biased region" description="Basic and acidic residues" evidence="2">
    <location>
        <begin position="838"/>
        <end position="862"/>
    </location>
</feature>
<evidence type="ECO:0000259" key="4">
    <source>
        <dbReference type="Pfam" id="PF06458"/>
    </source>
</evidence>
<accession>A0A9D2FRJ2</accession>
<feature type="compositionally biased region" description="Basic and acidic residues" evidence="2">
    <location>
        <begin position="819"/>
        <end position="829"/>
    </location>
</feature>
<feature type="non-terminal residue" evidence="5">
    <location>
        <position position="1"/>
    </location>
</feature>
<dbReference type="Pfam" id="PF06458">
    <property type="entry name" value="MucBP"/>
    <property type="match status" value="1"/>
</dbReference>
<name>A0A9D2FRJ2_9FIRM</name>
<proteinExistence type="predicted"/>
<reference evidence="5" key="2">
    <citation type="submission" date="2021-04" db="EMBL/GenBank/DDBJ databases">
        <authorList>
            <person name="Gilroy R."/>
        </authorList>
    </citation>
    <scope>NUCLEOTIDE SEQUENCE</scope>
    <source>
        <strain evidence="5">1068</strain>
    </source>
</reference>
<evidence type="ECO:0000256" key="1">
    <source>
        <dbReference type="ARBA" id="ARBA00022737"/>
    </source>
</evidence>
<dbReference type="EMBL" id="DXBG01000137">
    <property type="protein sequence ID" value="HIZ65402.1"/>
    <property type="molecule type" value="Genomic_DNA"/>
</dbReference>
<comment type="caution">
    <text evidence="5">The sequence shown here is derived from an EMBL/GenBank/DDBJ whole genome shotgun (WGS) entry which is preliminary data.</text>
</comment>
<evidence type="ECO:0000256" key="2">
    <source>
        <dbReference type="SAM" id="MobiDB-lite"/>
    </source>
</evidence>
<dbReference type="Proteomes" id="UP000824056">
    <property type="component" value="Unassembled WGS sequence"/>
</dbReference>
<keyword evidence="3" id="KW-0472">Membrane</keyword>
<evidence type="ECO:0000256" key="3">
    <source>
        <dbReference type="SAM" id="Phobius"/>
    </source>
</evidence>
<organism evidence="5 6">
    <name type="scientific">Candidatus Blautia pullicola</name>
    <dbReference type="NCBI Taxonomy" id="2838498"/>
    <lineage>
        <taxon>Bacteria</taxon>
        <taxon>Bacillati</taxon>
        <taxon>Bacillota</taxon>
        <taxon>Clostridia</taxon>
        <taxon>Lachnospirales</taxon>
        <taxon>Lachnospiraceae</taxon>
        <taxon>Blautia</taxon>
    </lineage>
</organism>
<gene>
    <name evidence="5" type="ORF">H9809_05825</name>
</gene>
<keyword evidence="3" id="KW-1133">Transmembrane helix</keyword>